<evidence type="ECO:0000256" key="7">
    <source>
        <dbReference type="PIRSR" id="PIRSR016502-1"/>
    </source>
</evidence>
<reference evidence="9 10" key="1">
    <citation type="submission" date="2018-06" db="EMBL/GenBank/DDBJ databases">
        <authorList>
            <consortium name="Pathogen Informatics"/>
            <person name="Doyle S."/>
        </authorList>
    </citation>
    <scope>NUCLEOTIDE SEQUENCE [LARGE SCALE GENOMIC DNA]</scope>
    <source>
        <strain evidence="9 10">NCTC11190</strain>
    </source>
</reference>
<dbReference type="GO" id="GO:0005886">
    <property type="term" value="C:plasma membrane"/>
    <property type="evidence" value="ECO:0007669"/>
    <property type="project" value="UniProtKB-SubCell"/>
</dbReference>
<keyword evidence="10" id="KW-1185">Reference proteome</keyword>
<feature type="transmembrane region" description="Helical" evidence="8">
    <location>
        <begin position="118"/>
        <end position="140"/>
    </location>
</feature>
<dbReference type="InterPro" id="IPR029020">
    <property type="entry name" value="Ammonium/urea_transptr"/>
</dbReference>
<evidence type="ECO:0000256" key="2">
    <source>
        <dbReference type="ARBA" id="ARBA00005914"/>
    </source>
</evidence>
<sequence>MRTLRNLWIVPMRGIGQVMFQENALSGVLMLLGIAVGSPTAALLALAGNAVGTLTARLLRYSVADINRGLYGFNGTLVGIAVGVFFPLGWQAALLLVAGSALSSLVTRFFLACRIPGFTAPFILTTWLLLGSAALLWPSLRLSGENTAAEYAPQWLQALSLHFGQVMFEGRSLLTGALFFAGIAVNGSRGALFALWGALLPLGMAFLSDDCTAFNAGLYGYNGVLCAIALAGPSGRDFTLATGAVLLSILLQWFGMRAGIVTLTAPFVAAVWTVKAINRSISSITNRLHV</sequence>
<comment type="similarity">
    <text evidence="2">Belongs to the urea transporter family.</text>
</comment>
<evidence type="ECO:0000256" key="8">
    <source>
        <dbReference type="SAM" id="Phobius"/>
    </source>
</evidence>
<evidence type="ECO:0000256" key="5">
    <source>
        <dbReference type="ARBA" id="ARBA00022989"/>
    </source>
</evidence>
<evidence type="ECO:0000256" key="3">
    <source>
        <dbReference type="ARBA" id="ARBA00022475"/>
    </source>
</evidence>
<dbReference type="PIRSF" id="PIRSF016502">
    <property type="entry name" value="Urea_transporter"/>
    <property type="match status" value="1"/>
</dbReference>
<dbReference type="EMBL" id="UGVL01000001">
    <property type="protein sequence ID" value="SUE33953.1"/>
    <property type="molecule type" value="Genomic_DNA"/>
</dbReference>
<feature type="transmembrane region" description="Helical" evidence="8">
    <location>
        <begin position="28"/>
        <end position="48"/>
    </location>
</feature>
<evidence type="ECO:0000256" key="6">
    <source>
        <dbReference type="ARBA" id="ARBA00023136"/>
    </source>
</evidence>
<keyword evidence="4 8" id="KW-0812">Transmembrane</keyword>
<gene>
    <name evidence="9" type="ORF">NCTC11190_01170</name>
</gene>
<dbReference type="PANTHER" id="PTHR10464:SF4">
    <property type="entry name" value="UREA TRANSPORTER"/>
    <property type="match status" value="1"/>
</dbReference>
<keyword evidence="3" id="KW-1003">Cell membrane</keyword>
<dbReference type="GO" id="GO:0015204">
    <property type="term" value="F:urea transmembrane transporter activity"/>
    <property type="evidence" value="ECO:0007669"/>
    <property type="project" value="InterPro"/>
</dbReference>
<dbReference type="STRING" id="880526.GCA_000427365_00275"/>
<dbReference type="Proteomes" id="UP000255233">
    <property type="component" value="Unassembled WGS sequence"/>
</dbReference>
<keyword evidence="6 8" id="KW-0472">Membrane</keyword>
<organism evidence="9 10">
    <name type="scientific">Rikenella microfusus</name>
    <dbReference type="NCBI Taxonomy" id="28139"/>
    <lineage>
        <taxon>Bacteria</taxon>
        <taxon>Pseudomonadati</taxon>
        <taxon>Bacteroidota</taxon>
        <taxon>Bacteroidia</taxon>
        <taxon>Bacteroidales</taxon>
        <taxon>Rikenellaceae</taxon>
        <taxon>Rikenella</taxon>
    </lineage>
</organism>
<evidence type="ECO:0000256" key="4">
    <source>
        <dbReference type="ARBA" id="ARBA00022692"/>
    </source>
</evidence>
<protein>
    <submittedName>
        <fullName evidence="9">Urea transporter</fullName>
    </submittedName>
</protein>
<proteinExistence type="inferred from homology"/>
<dbReference type="Pfam" id="PF03253">
    <property type="entry name" value="UT"/>
    <property type="match status" value="1"/>
</dbReference>
<keyword evidence="5 8" id="KW-1133">Transmembrane helix</keyword>
<dbReference type="Gene3D" id="1.10.3430.10">
    <property type="entry name" value="Ammonium transporter AmtB like domains"/>
    <property type="match status" value="1"/>
</dbReference>
<feature type="site" description="Important for channel permeability" evidence="7">
    <location>
        <position position="264"/>
    </location>
</feature>
<dbReference type="PANTHER" id="PTHR10464">
    <property type="entry name" value="UREA TRANSPORTER"/>
    <property type="match status" value="1"/>
</dbReference>
<evidence type="ECO:0000256" key="1">
    <source>
        <dbReference type="ARBA" id="ARBA00004651"/>
    </source>
</evidence>
<dbReference type="OrthoDB" id="279428at2"/>
<name>A0A379MR08_9BACT</name>
<dbReference type="AlphaFoldDB" id="A0A379MR08"/>
<feature type="transmembrane region" description="Helical" evidence="8">
    <location>
        <begin position="260"/>
        <end position="277"/>
    </location>
</feature>
<dbReference type="InterPro" id="IPR004937">
    <property type="entry name" value="Urea_transporter"/>
</dbReference>
<accession>A0A379MR08</accession>
<evidence type="ECO:0000313" key="10">
    <source>
        <dbReference type="Proteomes" id="UP000255233"/>
    </source>
</evidence>
<comment type="subcellular location">
    <subcellularLocation>
        <location evidence="1">Cell membrane</location>
        <topology evidence="1">Multi-pass membrane protein</topology>
    </subcellularLocation>
</comment>
<feature type="transmembrane region" description="Helical" evidence="8">
    <location>
        <begin position="213"/>
        <end position="231"/>
    </location>
</feature>
<evidence type="ECO:0000313" key="9">
    <source>
        <dbReference type="EMBL" id="SUE33953.1"/>
    </source>
</evidence>
<dbReference type="RefSeq" id="WP_051214218.1">
    <property type="nucleotide sequence ID" value="NZ_UGVL01000001.1"/>
</dbReference>